<dbReference type="Pfam" id="PF00560">
    <property type="entry name" value="LRR_1"/>
    <property type="match status" value="12"/>
</dbReference>
<feature type="transmembrane region" description="Helical" evidence="18">
    <location>
        <begin position="646"/>
        <end position="670"/>
    </location>
</feature>
<evidence type="ECO:0000256" key="9">
    <source>
        <dbReference type="ARBA" id="ARBA00022737"/>
    </source>
</evidence>
<dbReference type="InterPro" id="IPR032675">
    <property type="entry name" value="LRR_dom_sf"/>
</dbReference>
<evidence type="ECO:0000256" key="14">
    <source>
        <dbReference type="ARBA" id="ARBA00023136"/>
    </source>
</evidence>
<dbReference type="SUPFAM" id="SSF52058">
    <property type="entry name" value="L domain-like"/>
    <property type="match status" value="1"/>
</dbReference>
<feature type="binding site" evidence="16">
    <location>
        <position position="738"/>
    </location>
    <ligand>
        <name>ATP</name>
        <dbReference type="ChEBI" id="CHEBI:30616"/>
    </ligand>
</feature>
<keyword evidence="21" id="KW-1185">Reference proteome</keyword>
<dbReference type="Pfam" id="PF13855">
    <property type="entry name" value="LRR_8"/>
    <property type="match status" value="1"/>
</dbReference>
<dbReference type="PROSITE" id="PS00107">
    <property type="entry name" value="PROTEIN_KINASE_ATP"/>
    <property type="match status" value="1"/>
</dbReference>
<evidence type="ECO:0000256" key="11">
    <source>
        <dbReference type="ARBA" id="ARBA00022777"/>
    </source>
</evidence>
<dbReference type="PANTHER" id="PTHR27008:SF499">
    <property type="entry name" value="OS06G0581500 PROTEIN"/>
    <property type="match status" value="1"/>
</dbReference>
<keyword evidence="12 16" id="KW-0067">ATP-binding</keyword>
<evidence type="ECO:0000256" key="10">
    <source>
        <dbReference type="ARBA" id="ARBA00022741"/>
    </source>
</evidence>
<evidence type="ECO:0000256" key="17">
    <source>
        <dbReference type="SAM" id="MobiDB-lite"/>
    </source>
</evidence>
<dbReference type="PROSITE" id="PS50011">
    <property type="entry name" value="PROTEIN_KINASE_DOM"/>
    <property type="match status" value="1"/>
</dbReference>
<dbReference type="GO" id="GO:0005524">
    <property type="term" value="F:ATP binding"/>
    <property type="evidence" value="ECO:0007669"/>
    <property type="project" value="UniProtKB-UniRule"/>
</dbReference>
<reference evidence="21" key="1">
    <citation type="journal article" date="2017" name="Nat. Commun.">
        <title>The asparagus genome sheds light on the origin and evolution of a young Y chromosome.</title>
        <authorList>
            <person name="Harkess A."/>
            <person name="Zhou J."/>
            <person name="Xu C."/>
            <person name="Bowers J.E."/>
            <person name="Van der Hulst R."/>
            <person name="Ayyampalayam S."/>
            <person name="Mercati F."/>
            <person name="Riccardi P."/>
            <person name="McKain M.R."/>
            <person name="Kakrana A."/>
            <person name="Tang H."/>
            <person name="Ray J."/>
            <person name="Groenendijk J."/>
            <person name="Arikit S."/>
            <person name="Mathioni S.M."/>
            <person name="Nakano M."/>
            <person name="Shan H."/>
            <person name="Telgmann-Rauber A."/>
            <person name="Kanno A."/>
            <person name="Yue Z."/>
            <person name="Chen H."/>
            <person name="Li W."/>
            <person name="Chen Y."/>
            <person name="Xu X."/>
            <person name="Zhang Y."/>
            <person name="Luo S."/>
            <person name="Chen H."/>
            <person name="Gao J."/>
            <person name="Mao Z."/>
            <person name="Pires J.C."/>
            <person name="Luo M."/>
            <person name="Kudrna D."/>
            <person name="Wing R.A."/>
            <person name="Meyers B.C."/>
            <person name="Yi K."/>
            <person name="Kong H."/>
            <person name="Lavrijsen P."/>
            <person name="Sunseri F."/>
            <person name="Falavigna A."/>
            <person name="Ye Y."/>
            <person name="Leebens-Mack J.H."/>
            <person name="Chen G."/>
        </authorList>
    </citation>
    <scope>NUCLEOTIDE SEQUENCE [LARGE SCALE GENOMIC DNA]</scope>
    <source>
        <strain evidence="21">cv. DH0086</strain>
    </source>
</reference>
<evidence type="ECO:0000256" key="16">
    <source>
        <dbReference type="PROSITE-ProRule" id="PRU10141"/>
    </source>
</evidence>
<evidence type="ECO:0000256" key="7">
    <source>
        <dbReference type="ARBA" id="ARBA00022692"/>
    </source>
</evidence>
<keyword evidence="7 18" id="KW-0812">Transmembrane</keyword>
<dbReference type="GO" id="GO:0005886">
    <property type="term" value="C:plasma membrane"/>
    <property type="evidence" value="ECO:0007669"/>
    <property type="project" value="UniProtKB-SubCell"/>
</dbReference>
<comment type="subcellular location">
    <subcellularLocation>
        <location evidence="1">Cell membrane</location>
        <topology evidence="1">Single-pass membrane protein</topology>
    </subcellularLocation>
</comment>
<keyword evidence="13 18" id="KW-1133">Transmembrane helix</keyword>
<dbReference type="OMA" id="EYNNITR"/>
<dbReference type="InterPro" id="IPR001245">
    <property type="entry name" value="Ser-Thr/Tyr_kinase_cat_dom"/>
</dbReference>
<keyword evidence="9" id="KW-0677">Repeat</keyword>
<feature type="region of interest" description="Disordered" evidence="17">
    <location>
        <begin position="907"/>
        <end position="929"/>
    </location>
</feature>
<dbReference type="Pfam" id="PF07714">
    <property type="entry name" value="PK_Tyr_Ser-Thr"/>
    <property type="match status" value="1"/>
</dbReference>
<dbReference type="GO" id="GO:0004674">
    <property type="term" value="F:protein serine/threonine kinase activity"/>
    <property type="evidence" value="ECO:0007669"/>
    <property type="project" value="UniProtKB-KW"/>
</dbReference>
<dbReference type="PANTHER" id="PTHR27008">
    <property type="entry name" value="OS04G0122200 PROTEIN"/>
    <property type="match status" value="1"/>
</dbReference>
<evidence type="ECO:0000256" key="1">
    <source>
        <dbReference type="ARBA" id="ARBA00004162"/>
    </source>
</evidence>
<dbReference type="SMART" id="SM00220">
    <property type="entry name" value="S_TKc"/>
    <property type="match status" value="1"/>
</dbReference>
<keyword evidence="5" id="KW-0433">Leucine-rich repeat</keyword>
<keyword evidence="14 18" id="KW-0472">Membrane</keyword>
<dbReference type="EMBL" id="CM007383">
    <property type="protein sequence ID" value="ONK74759.1"/>
    <property type="molecule type" value="Genomic_DNA"/>
</dbReference>
<dbReference type="InterPro" id="IPR008271">
    <property type="entry name" value="Ser/Thr_kinase_AS"/>
</dbReference>
<evidence type="ECO:0000256" key="5">
    <source>
        <dbReference type="ARBA" id="ARBA00022614"/>
    </source>
</evidence>
<dbReference type="SUPFAM" id="SSF52047">
    <property type="entry name" value="RNI-like"/>
    <property type="match status" value="1"/>
</dbReference>
<keyword evidence="6" id="KW-0808">Transferase</keyword>
<feature type="domain" description="Protein kinase" evidence="19">
    <location>
        <begin position="702"/>
        <end position="929"/>
    </location>
</feature>
<dbReference type="InterPro" id="IPR017441">
    <property type="entry name" value="Protein_kinase_ATP_BS"/>
</dbReference>
<dbReference type="InterPro" id="IPR011009">
    <property type="entry name" value="Kinase-like_dom_sf"/>
</dbReference>
<keyword evidence="4" id="KW-0723">Serine/threonine-protein kinase</keyword>
<name>A0A5P1FD17_ASPOF</name>
<dbReference type="EC" id="2.7.11.1" evidence="2"/>
<dbReference type="FunFam" id="3.80.10.10:FF:000095">
    <property type="entry name" value="LRR receptor-like serine/threonine-protein kinase GSO1"/>
    <property type="match status" value="1"/>
</dbReference>
<evidence type="ECO:0000256" key="3">
    <source>
        <dbReference type="ARBA" id="ARBA00022475"/>
    </source>
</evidence>
<dbReference type="SUPFAM" id="SSF56112">
    <property type="entry name" value="Protein kinase-like (PK-like)"/>
    <property type="match status" value="1"/>
</dbReference>
<sequence>MFVETFAQPSPSKLLVYATLILLLCNHTFSLRHPVLTNVTDWRALLSIKSAISTNPEGSLPYWNNSVHYCRCRHPQRVIFLELETLGLDGFISAAIANLTFLRKIDLSGNQINGLIPHEIGRLRGLRYLNLSMNSLGGSVPSSVSHCSRLQVIGLSSNMLEGEIPSVLGNCLDLRILSLSNNHLEGKIPLSLTNLSFLDVLCLGSNDLSGEIPSLMGKLYRLTELDLSGNRLTGFIPASLWNLSALSQLNVADNYLLGVLPTNAGYSLTLLRKIYVYNNRFHGPIPMSLFNASTLEVVDFSSNRFIGEIPQNLGGLRKLRWLNLLDNQLELRKDEGWSFLTGLCNCTNLEKLQLGSNSLGGLLPNSIANLSTKLQILSMSDNEISGNIFHEIGNLVSLTVFDMGQNLLRGSIPAPIGLLTNLHVLDLGTNKLSGEVPSTLGNLTLLNSLHLGSNELSGMIPPNLGNCQNLISLNLSNNKLTGGIPKEILTISTLSIYLDLARNSLTGSLPAEVGSLKNLGEIDFSRNNLSGELPSSLGKCQVLKNLRISNNFIHGNISLALSTLRGMQELDLSQNNLSGQIPYVLQDFPFLYYINLSYNNFEGEVPRNGVFANASAVSVLGNNNLCGGNSMLQLPPCTFQSTWKKYWFATLSLIIAFGIIGVCLFLIFCWMQTPRKEPINIESIYVQGRISYAKLMRATNGFSADNLIGLGSFGAVYRGKIDDDDKDSMFRGMQIAVKVLNLQQHGASKSFTTECDVLKNMIHRNIIKILTTCSGVDSMGNDFKAIVYEFMANGSLESWLHPDVNEQGETKKLNFLQRINIAIDVASGLYRLHKGGEKPIIHCDIKPSNILLDEDMAACVSDLGLARGPVEALVRTSLHTINSYGFKGTIGYVAPDASAKLPSPLLPLGPLEWDGDGPKGSRGEGRQAR</sequence>
<dbReference type="Gene3D" id="3.30.200.20">
    <property type="entry name" value="Phosphorylase Kinase, domain 1"/>
    <property type="match status" value="1"/>
</dbReference>
<evidence type="ECO:0000313" key="20">
    <source>
        <dbReference type="EMBL" id="ONK74759.1"/>
    </source>
</evidence>
<dbReference type="Gene3D" id="3.80.10.10">
    <property type="entry name" value="Ribonuclease Inhibitor"/>
    <property type="match status" value="4"/>
</dbReference>
<keyword evidence="11" id="KW-0418">Kinase</keyword>
<dbReference type="AlphaFoldDB" id="A0A5P1FD17"/>
<dbReference type="FunFam" id="3.30.200.20:FF:000432">
    <property type="entry name" value="LRR receptor-like serine/threonine-protein kinase EFR"/>
    <property type="match status" value="1"/>
</dbReference>
<protein>
    <recommendedName>
        <fullName evidence="2">non-specific serine/threonine protein kinase</fullName>
        <ecNumber evidence="2">2.7.11.1</ecNumber>
    </recommendedName>
</protein>
<organism evidence="20 21">
    <name type="scientific">Asparagus officinalis</name>
    <name type="common">Garden asparagus</name>
    <dbReference type="NCBI Taxonomy" id="4686"/>
    <lineage>
        <taxon>Eukaryota</taxon>
        <taxon>Viridiplantae</taxon>
        <taxon>Streptophyta</taxon>
        <taxon>Embryophyta</taxon>
        <taxon>Tracheophyta</taxon>
        <taxon>Spermatophyta</taxon>
        <taxon>Magnoliopsida</taxon>
        <taxon>Liliopsida</taxon>
        <taxon>Asparagales</taxon>
        <taxon>Asparagaceae</taxon>
        <taxon>Asparagoideae</taxon>
        <taxon>Asparagus</taxon>
    </lineage>
</organism>
<evidence type="ECO:0000256" key="6">
    <source>
        <dbReference type="ARBA" id="ARBA00022679"/>
    </source>
</evidence>
<gene>
    <name evidence="20" type="ORF">A4U43_C03F9860</name>
</gene>
<dbReference type="PROSITE" id="PS00108">
    <property type="entry name" value="PROTEIN_KINASE_ST"/>
    <property type="match status" value="1"/>
</dbReference>
<dbReference type="PRINTS" id="PR00019">
    <property type="entry name" value="LEURICHRPT"/>
</dbReference>
<dbReference type="InterPro" id="IPR000719">
    <property type="entry name" value="Prot_kinase_dom"/>
</dbReference>
<feature type="compositionally biased region" description="Basic and acidic residues" evidence="17">
    <location>
        <begin position="916"/>
        <end position="929"/>
    </location>
</feature>
<dbReference type="InterPro" id="IPR001611">
    <property type="entry name" value="Leu-rich_rpt"/>
</dbReference>
<dbReference type="InterPro" id="IPR003591">
    <property type="entry name" value="Leu-rich_rpt_typical-subtyp"/>
</dbReference>
<dbReference type="InterPro" id="IPR051809">
    <property type="entry name" value="Plant_receptor-like_S/T_kinase"/>
</dbReference>
<evidence type="ECO:0000256" key="13">
    <source>
        <dbReference type="ARBA" id="ARBA00022989"/>
    </source>
</evidence>
<keyword evidence="3" id="KW-1003">Cell membrane</keyword>
<dbReference type="FunFam" id="3.80.10.10:FF:000288">
    <property type="entry name" value="LRR receptor-like serine/threonine-protein kinase EFR"/>
    <property type="match status" value="1"/>
</dbReference>
<evidence type="ECO:0000256" key="8">
    <source>
        <dbReference type="ARBA" id="ARBA00022729"/>
    </source>
</evidence>
<evidence type="ECO:0000313" key="21">
    <source>
        <dbReference type="Proteomes" id="UP000243459"/>
    </source>
</evidence>
<evidence type="ECO:0000256" key="12">
    <source>
        <dbReference type="ARBA" id="ARBA00022840"/>
    </source>
</evidence>
<evidence type="ECO:0000256" key="2">
    <source>
        <dbReference type="ARBA" id="ARBA00012513"/>
    </source>
</evidence>
<dbReference type="Gramene" id="ONK74759">
    <property type="protein sequence ID" value="ONK74759"/>
    <property type="gene ID" value="A4U43_C03F9860"/>
</dbReference>
<evidence type="ECO:0000259" key="19">
    <source>
        <dbReference type="PROSITE" id="PS50011"/>
    </source>
</evidence>
<accession>A0A5P1FD17</accession>
<dbReference type="SMART" id="SM00369">
    <property type="entry name" value="LRR_TYP"/>
    <property type="match status" value="9"/>
</dbReference>
<evidence type="ECO:0000256" key="18">
    <source>
        <dbReference type="SAM" id="Phobius"/>
    </source>
</evidence>
<evidence type="ECO:0000256" key="15">
    <source>
        <dbReference type="ARBA" id="ARBA00023180"/>
    </source>
</evidence>
<dbReference type="Gene3D" id="1.10.510.10">
    <property type="entry name" value="Transferase(Phosphotransferase) domain 1"/>
    <property type="match status" value="1"/>
</dbReference>
<keyword evidence="8" id="KW-0732">Signal</keyword>
<proteinExistence type="predicted"/>
<keyword evidence="10 16" id="KW-0547">Nucleotide-binding</keyword>
<keyword evidence="15" id="KW-0325">Glycoprotein</keyword>
<dbReference type="Proteomes" id="UP000243459">
    <property type="component" value="Chromosome 3"/>
</dbReference>
<evidence type="ECO:0000256" key="4">
    <source>
        <dbReference type="ARBA" id="ARBA00022527"/>
    </source>
</evidence>